<dbReference type="Proteomes" id="UP001138757">
    <property type="component" value="Unassembled WGS sequence"/>
</dbReference>
<feature type="compositionally biased region" description="Basic and acidic residues" evidence="1">
    <location>
        <begin position="150"/>
        <end position="174"/>
    </location>
</feature>
<sequence length="196" mass="20934">MRAPFLAFALAATLIGAPAFAQAQPGAPTSGVGPTDTEKVKQVFVYGDDPCPKGDADEIVVCARMPDNDRYRIPKELRTDPNDPKVQSWANRARSLETIGAEGINSCSPTGAGGFTGCFQQLAKAAREERKTTLGSASWSDAVQKAREERLKNLDAESEAIEKEAKADEAEAARKAAQQKQQTQQAQQAPATTTTP</sequence>
<organism evidence="3 4">
    <name type="scientific">Sphingobium nicotianae</name>
    <dbReference type="NCBI Taxonomy" id="2782607"/>
    <lineage>
        <taxon>Bacteria</taxon>
        <taxon>Pseudomonadati</taxon>
        <taxon>Pseudomonadota</taxon>
        <taxon>Alphaproteobacteria</taxon>
        <taxon>Sphingomonadales</taxon>
        <taxon>Sphingomonadaceae</taxon>
        <taxon>Sphingobium</taxon>
    </lineage>
</organism>
<dbReference type="AlphaFoldDB" id="A0A9X1IP74"/>
<feature type="signal peptide" evidence="2">
    <location>
        <begin position="1"/>
        <end position="23"/>
    </location>
</feature>
<evidence type="ECO:0000256" key="1">
    <source>
        <dbReference type="SAM" id="MobiDB-lite"/>
    </source>
</evidence>
<feature type="region of interest" description="Disordered" evidence="1">
    <location>
        <begin position="150"/>
        <end position="196"/>
    </location>
</feature>
<evidence type="ECO:0000256" key="2">
    <source>
        <dbReference type="SAM" id="SignalP"/>
    </source>
</evidence>
<keyword evidence="2" id="KW-0732">Signal</keyword>
<evidence type="ECO:0000313" key="4">
    <source>
        <dbReference type="Proteomes" id="UP001138757"/>
    </source>
</evidence>
<evidence type="ECO:0000313" key="3">
    <source>
        <dbReference type="EMBL" id="MBT2185998.1"/>
    </source>
</evidence>
<comment type="caution">
    <text evidence="3">The sequence shown here is derived from an EMBL/GenBank/DDBJ whole genome shotgun (WGS) entry which is preliminary data.</text>
</comment>
<name>A0A9X1IP74_9SPHN</name>
<keyword evidence="4" id="KW-1185">Reference proteome</keyword>
<proteinExistence type="predicted"/>
<dbReference type="EMBL" id="JAHGAW010000002">
    <property type="protein sequence ID" value="MBT2185998.1"/>
    <property type="molecule type" value="Genomic_DNA"/>
</dbReference>
<accession>A0A9X1IP74</accession>
<feature type="chain" id="PRO_5040755651" evidence="2">
    <location>
        <begin position="24"/>
        <end position="196"/>
    </location>
</feature>
<protein>
    <submittedName>
        <fullName evidence="3">Uncharacterized protein</fullName>
    </submittedName>
</protein>
<reference evidence="3" key="1">
    <citation type="submission" date="2021-05" db="EMBL/GenBank/DDBJ databases">
        <title>Genome of Sphingobium sp. strain.</title>
        <authorList>
            <person name="Fan R."/>
        </authorList>
    </citation>
    <scope>NUCLEOTIDE SEQUENCE</scope>
    <source>
        <strain evidence="3">H33</strain>
    </source>
</reference>
<gene>
    <name evidence="3" type="ORF">KK488_03465</name>
</gene>
<dbReference type="RefSeq" id="WP_214621748.1">
    <property type="nucleotide sequence ID" value="NZ_JAHGAW010000002.1"/>
</dbReference>
<feature type="compositionally biased region" description="Low complexity" evidence="1">
    <location>
        <begin position="175"/>
        <end position="196"/>
    </location>
</feature>